<dbReference type="AlphaFoldDB" id="W9YGH9"/>
<dbReference type="Proteomes" id="UP000019478">
    <property type="component" value="Unassembled WGS sequence"/>
</dbReference>
<feature type="signal peptide" evidence="3">
    <location>
        <begin position="1"/>
        <end position="20"/>
    </location>
</feature>
<dbReference type="PROSITE" id="PS00122">
    <property type="entry name" value="CARBOXYLESTERASE_B_1"/>
    <property type="match status" value="1"/>
</dbReference>
<dbReference type="SUPFAM" id="SSF53474">
    <property type="entry name" value="alpha/beta-Hydrolases"/>
    <property type="match status" value="1"/>
</dbReference>
<dbReference type="InterPro" id="IPR050654">
    <property type="entry name" value="AChE-related_enzymes"/>
</dbReference>
<dbReference type="eggNOG" id="KOG4389">
    <property type="taxonomic scope" value="Eukaryota"/>
</dbReference>
<dbReference type="GO" id="GO:0052689">
    <property type="term" value="F:carboxylic ester hydrolase activity"/>
    <property type="evidence" value="ECO:0007669"/>
    <property type="project" value="TreeGrafter"/>
</dbReference>
<keyword evidence="2 3" id="KW-0378">Hydrolase</keyword>
<dbReference type="Gene3D" id="3.40.50.1820">
    <property type="entry name" value="alpha/beta hydrolase"/>
    <property type="match status" value="1"/>
</dbReference>
<protein>
    <recommendedName>
        <fullName evidence="3">Carboxylic ester hydrolase</fullName>
        <ecNumber evidence="3">3.1.1.-</ecNumber>
    </recommendedName>
</protein>
<name>W9YGH9_9EURO</name>
<keyword evidence="3" id="KW-0732">Signal</keyword>
<proteinExistence type="inferred from homology"/>
<dbReference type="GeneID" id="19171762"/>
<sequence length="525" mass="55866">MKTLLQLVLAIFFLVNNGNTAPTFTLAPTITIDSGPIVGVATSLPGASVTINKFLGIPFAASPTRFAPPVTPTPWKTPYNATQYGPACIQQFNYPEASRNFVIKYFNTPPPPAGESEDCLNVNVYVPGTPGKNKTVMAFIYGGSLAIGANSLSSYDGTSFATNQDVIIVTLNYRTNVFGFPLSPELPLTKRNLGFLDQRLALDWIQRNIKAFGGDPKKVTIFGESAGAASVDILVTTHPKNPPFRGAIMESGQNSFYINPTNDATPWLALAAALNCTKTFPHSNLTCIRNQTAATIKSTIEHLALTFRPVSDNVTNLRFPEAARLNRSIAPVPVLTGTNADEGTLFTNGITNATAYLNALLPGQTALIDAIVAAYPLPPAQQAAAIATEYVFQCPAAILANDSHTAGFPTWRYYFNTTFANTQLYPGVGVYHGSEIGLVWGTYPRANATAEERALSQYLQTAWATFAKNPAGGPSWTGVPLVADLGTGGVLNTLVSAGSLDRRCALYRPIYEASGIAVPGSGGGR</sequence>
<evidence type="ECO:0000256" key="1">
    <source>
        <dbReference type="ARBA" id="ARBA00005964"/>
    </source>
</evidence>
<dbReference type="InterPro" id="IPR002018">
    <property type="entry name" value="CarbesteraseB"/>
</dbReference>
<evidence type="ECO:0000313" key="6">
    <source>
        <dbReference type="Proteomes" id="UP000019478"/>
    </source>
</evidence>
<dbReference type="HOGENOM" id="CLU_006586_15_0_1"/>
<dbReference type="Pfam" id="PF00135">
    <property type="entry name" value="COesterase"/>
    <property type="match status" value="2"/>
</dbReference>
<dbReference type="InterPro" id="IPR019826">
    <property type="entry name" value="Carboxylesterase_B_AS"/>
</dbReference>
<gene>
    <name evidence="5" type="ORF">A1O3_07665</name>
</gene>
<dbReference type="PANTHER" id="PTHR43918:SF4">
    <property type="entry name" value="CARBOXYLIC ESTER HYDROLASE"/>
    <property type="match status" value="1"/>
</dbReference>
<dbReference type="ESTHER" id="9euro-w9ygh9">
    <property type="family name" value="Fungal_carboxylesterase_lipase"/>
</dbReference>
<comment type="caution">
    <text evidence="5">The sequence shown here is derived from an EMBL/GenBank/DDBJ whole genome shotgun (WGS) entry which is preliminary data.</text>
</comment>
<dbReference type="InterPro" id="IPR029058">
    <property type="entry name" value="AB_hydrolase_fold"/>
</dbReference>
<feature type="chain" id="PRO_5005151939" description="Carboxylic ester hydrolase" evidence="3">
    <location>
        <begin position="21"/>
        <end position="525"/>
    </location>
</feature>
<evidence type="ECO:0000256" key="3">
    <source>
        <dbReference type="RuleBase" id="RU361235"/>
    </source>
</evidence>
<dbReference type="PANTHER" id="PTHR43918">
    <property type="entry name" value="ACETYLCHOLINESTERASE"/>
    <property type="match status" value="1"/>
</dbReference>
<evidence type="ECO:0000259" key="4">
    <source>
        <dbReference type="Pfam" id="PF00135"/>
    </source>
</evidence>
<feature type="domain" description="Carboxylesterase type B" evidence="4">
    <location>
        <begin position="381"/>
        <end position="469"/>
    </location>
</feature>
<dbReference type="EMBL" id="AMGY01000006">
    <property type="protein sequence ID" value="EXJ81374.1"/>
    <property type="molecule type" value="Genomic_DNA"/>
</dbReference>
<feature type="domain" description="Carboxylesterase type B" evidence="4">
    <location>
        <begin position="28"/>
        <end position="354"/>
    </location>
</feature>
<dbReference type="STRING" id="1182542.W9YGH9"/>
<dbReference type="OrthoDB" id="408631at2759"/>
<keyword evidence="6" id="KW-1185">Reference proteome</keyword>
<evidence type="ECO:0000256" key="2">
    <source>
        <dbReference type="ARBA" id="ARBA00022801"/>
    </source>
</evidence>
<evidence type="ECO:0000313" key="5">
    <source>
        <dbReference type="EMBL" id="EXJ81374.1"/>
    </source>
</evidence>
<accession>W9YGH9</accession>
<dbReference type="RefSeq" id="XP_007735962.1">
    <property type="nucleotide sequence ID" value="XM_007737772.1"/>
</dbReference>
<comment type="similarity">
    <text evidence="1 3">Belongs to the type-B carboxylesterase/lipase family.</text>
</comment>
<reference evidence="5 6" key="1">
    <citation type="submission" date="2013-03" db="EMBL/GenBank/DDBJ databases">
        <title>The Genome Sequence of Capronia epimyces CBS 606.96.</title>
        <authorList>
            <consortium name="The Broad Institute Genomics Platform"/>
            <person name="Cuomo C."/>
            <person name="de Hoog S."/>
            <person name="Gorbushina A."/>
            <person name="Walker B."/>
            <person name="Young S.K."/>
            <person name="Zeng Q."/>
            <person name="Gargeya S."/>
            <person name="Fitzgerald M."/>
            <person name="Haas B."/>
            <person name="Abouelleil A."/>
            <person name="Allen A.W."/>
            <person name="Alvarado L."/>
            <person name="Arachchi H.M."/>
            <person name="Berlin A.M."/>
            <person name="Chapman S.B."/>
            <person name="Gainer-Dewar J."/>
            <person name="Goldberg J."/>
            <person name="Griggs A."/>
            <person name="Gujja S."/>
            <person name="Hansen M."/>
            <person name="Howarth C."/>
            <person name="Imamovic A."/>
            <person name="Ireland A."/>
            <person name="Larimer J."/>
            <person name="McCowan C."/>
            <person name="Murphy C."/>
            <person name="Pearson M."/>
            <person name="Poon T.W."/>
            <person name="Priest M."/>
            <person name="Roberts A."/>
            <person name="Saif S."/>
            <person name="Shea T."/>
            <person name="Sisk P."/>
            <person name="Sykes S."/>
            <person name="Wortman J."/>
            <person name="Nusbaum C."/>
            <person name="Birren B."/>
        </authorList>
    </citation>
    <scope>NUCLEOTIDE SEQUENCE [LARGE SCALE GENOMIC DNA]</scope>
    <source>
        <strain evidence="5 6">CBS 606.96</strain>
    </source>
</reference>
<dbReference type="EC" id="3.1.1.-" evidence="3"/>
<organism evidence="5 6">
    <name type="scientific">Capronia epimyces CBS 606.96</name>
    <dbReference type="NCBI Taxonomy" id="1182542"/>
    <lineage>
        <taxon>Eukaryota</taxon>
        <taxon>Fungi</taxon>
        <taxon>Dikarya</taxon>
        <taxon>Ascomycota</taxon>
        <taxon>Pezizomycotina</taxon>
        <taxon>Eurotiomycetes</taxon>
        <taxon>Chaetothyriomycetidae</taxon>
        <taxon>Chaetothyriales</taxon>
        <taxon>Herpotrichiellaceae</taxon>
        <taxon>Capronia</taxon>
    </lineage>
</organism>